<feature type="domain" description="Tr-type G" evidence="1">
    <location>
        <begin position="6"/>
        <end position="211"/>
    </location>
</feature>
<proteinExistence type="predicted"/>
<gene>
    <name evidence="2" type="ORF">OT_ostta05g01410</name>
</gene>
<dbReference type="Gene3D" id="2.40.30.10">
    <property type="entry name" value="Translation factors"/>
    <property type="match status" value="2"/>
</dbReference>
<dbReference type="InterPro" id="IPR009000">
    <property type="entry name" value="Transl_B-barrel_sf"/>
</dbReference>
<dbReference type="InterPro" id="IPR000795">
    <property type="entry name" value="T_Tr_GTP-bd_dom"/>
</dbReference>
<evidence type="ECO:0000259" key="1">
    <source>
        <dbReference type="PROSITE" id="PS51722"/>
    </source>
</evidence>
<dbReference type="Pfam" id="PF00009">
    <property type="entry name" value="GTP_EFTU"/>
    <property type="match status" value="1"/>
</dbReference>
<dbReference type="InterPro" id="IPR005225">
    <property type="entry name" value="Small_GTP-bd"/>
</dbReference>
<dbReference type="PANTHER" id="PTHR43721:SF11">
    <property type="entry name" value="SELENOCYSTEINE-SPECIFIC ELONGATION FACTOR"/>
    <property type="match status" value="1"/>
</dbReference>
<dbReference type="Pfam" id="PF21131">
    <property type="entry name" value="eEFSec_4th"/>
    <property type="match status" value="1"/>
</dbReference>
<dbReference type="SUPFAM" id="SSF50447">
    <property type="entry name" value="Translation proteins"/>
    <property type="match status" value="1"/>
</dbReference>
<comment type="caution">
    <text evidence="2">The sequence shown here is derived from an EMBL/GenBank/DDBJ whole genome shotgun (WGS) entry which is preliminary data.</text>
</comment>
<dbReference type="InterPro" id="IPR027417">
    <property type="entry name" value="P-loop_NTPase"/>
</dbReference>
<evidence type="ECO:0000313" key="3">
    <source>
        <dbReference type="Proteomes" id="UP000009170"/>
    </source>
</evidence>
<dbReference type="Gene3D" id="3.40.50.300">
    <property type="entry name" value="P-loop containing nucleotide triphosphate hydrolases"/>
    <property type="match status" value="1"/>
</dbReference>
<dbReference type="NCBIfam" id="TIGR00231">
    <property type="entry name" value="small_GTP"/>
    <property type="match status" value="1"/>
</dbReference>
<dbReference type="GO" id="GO:0001514">
    <property type="term" value="P:selenocysteine incorporation"/>
    <property type="evidence" value="ECO:0007669"/>
    <property type="project" value="TreeGrafter"/>
</dbReference>
<dbReference type="EMBL" id="CAID01000005">
    <property type="protein sequence ID" value="CEF97906.1"/>
    <property type="molecule type" value="Genomic_DNA"/>
</dbReference>
<accession>A0A090M152</accession>
<dbReference type="InterPro" id="IPR049393">
    <property type="entry name" value="eEFSec_III"/>
</dbReference>
<dbReference type="InterPro" id="IPR050055">
    <property type="entry name" value="EF-Tu_GTPase"/>
</dbReference>
<dbReference type="Proteomes" id="UP000009170">
    <property type="component" value="Unassembled WGS sequence"/>
</dbReference>
<dbReference type="SUPFAM" id="SSF52540">
    <property type="entry name" value="P-loop containing nucleoside triphosphate hydrolases"/>
    <property type="match status" value="1"/>
</dbReference>
<dbReference type="GeneID" id="9833293"/>
<dbReference type="PANTHER" id="PTHR43721">
    <property type="entry name" value="ELONGATION FACTOR TU-RELATED"/>
    <property type="match status" value="1"/>
</dbReference>
<dbReference type="GO" id="GO:0005525">
    <property type="term" value="F:GTP binding"/>
    <property type="evidence" value="ECO:0007669"/>
    <property type="project" value="InterPro"/>
</dbReference>
<name>A0A090M152_OSTTA</name>
<dbReference type="OrthoDB" id="2067at2759"/>
<dbReference type="FunFam" id="2.40.30.10:FF:000052">
    <property type="entry name" value="Selenocysteine-specific elongation factor EF-Sec"/>
    <property type="match status" value="1"/>
</dbReference>
<dbReference type="CDD" id="cd01889">
    <property type="entry name" value="SelB_euk"/>
    <property type="match status" value="1"/>
</dbReference>
<dbReference type="PRINTS" id="PR00315">
    <property type="entry name" value="ELONGATNFCT"/>
</dbReference>
<dbReference type="InParanoid" id="A0A090M152"/>
<dbReference type="Pfam" id="PF21208">
    <property type="entry name" value="euk_SelB_III"/>
    <property type="match status" value="1"/>
</dbReference>
<dbReference type="CDD" id="cd03696">
    <property type="entry name" value="SelB_II"/>
    <property type="match status" value="1"/>
</dbReference>
<evidence type="ECO:0000313" key="2">
    <source>
        <dbReference type="EMBL" id="CEF97906.1"/>
    </source>
</evidence>
<protein>
    <submittedName>
        <fullName evidence="2">Translation elongation/initiation factor/Ribosomal, beta-barrel</fullName>
    </submittedName>
</protein>
<dbReference type="STRING" id="70448.A0A090M152"/>
<dbReference type="GO" id="GO:0003924">
    <property type="term" value="F:GTPase activity"/>
    <property type="evidence" value="ECO:0007669"/>
    <property type="project" value="InterPro"/>
</dbReference>
<dbReference type="GO" id="GO:0003746">
    <property type="term" value="F:translation elongation factor activity"/>
    <property type="evidence" value="ECO:0007669"/>
    <property type="project" value="TreeGrafter"/>
</dbReference>
<reference evidence="2 3" key="2">
    <citation type="journal article" date="2014" name="BMC Genomics">
        <title>An improved genome of the model marine alga Ostreococcus tauri unfolds by assessing Illumina de novo assemblies.</title>
        <authorList>
            <person name="Blanc-Mathieu R."/>
            <person name="Verhelst B."/>
            <person name="Derelle E."/>
            <person name="Rombauts S."/>
            <person name="Bouget F.Y."/>
            <person name="Carre I."/>
            <person name="Chateau A."/>
            <person name="Eyre-Walker A."/>
            <person name="Grimsley N."/>
            <person name="Moreau H."/>
            <person name="Piegu B."/>
            <person name="Rivals E."/>
            <person name="Schackwitz W."/>
            <person name="Van de Peer Y."/>
            <person name="Piganeau G."/>
        </authorList>
    </citation>
    <scope>NUCLEOTIDE SEQUENCE [LARGE SCALE GENOMIC DNA]</scope>
    <source>
        <strain evidence="3">OTTH 0595 / CCAP 157/2 / RCC745</strain>
    </source>
</reference>
<reference evidence="3" key="1">
    <citation type="journal article" date="2006" name="Proc. Natl. Acad. Sci. U.S.A.">
        <title>Genome analysis of the smallest free-living eukaryote Ostreococcus tauri unveils many unique features.</title>
        <authorList>
            <person name="Derelle E."/>
            <person name="Ferraz C."/>
            <person name="Rombauts S."/>
            <person name="Rouze P."/>
            <person name="Worden A.Z."/>
            <person name="Robbens S."/>
            <person name="Partensky F."/>
            <person name="Degroeve S."/>
            <person name="Echeynie S."/>
            <person name="Cooke R."/>
            <person name="Saeys Y."/>
            <person name="Wuyts J."/>
            <person name="Jabbari K."/>
            <person name="Bowler C."/>
            <person name="Panaud O."/>
            <person name="Piegu B."/>
            <person name="Ball S.G."/>
            <person name="Ral J.-P."/>
            <person name="Bouget F.-Y."/>
            <person name="Piganeau G."/>
            <person name="De Baets B."/>
            <person name="Picard A."/>
            <person name="Delseny M."/>
            <person name="Demaille J."/>
            <person name="Van de Peer Y."/>
            <person name="Moreau H."/>
        </authorList>
    </citation>
    <scope>NUCLEOTIDE SEQUENCE [LARGE SCALE GENOMIC DNA]</scope>
    <source>
        <strain evidence="3">OTTH 0595 / CCAP 157/2 / RCC745</strain>
    </source>
</reference>
<sequence>MAPRPRLNVNVGVLGHVDSGKTSLARAISEHFSTASLDRAPQSAQRGITLDLGFSSFLADFPDGTAPETLEAYDGVQFTLVDCPGHASLIKTVLGGASIIDLMILVVDANKGVQTQTAECLVVGEITTDRLVVAINKIDAFEESVRDEKVGKLTAKLANVFSKTKFKGCAMLPVSARPGGADSQALNDGGPAPIGIEALKATLMDVIPEVKRKRDGGGAFLFAVDHCFPVKGQGTVLTGTTLRGGIKVGDTIEIPHLRLEKKIKSMQMFKRPVESCARGDRLGICVAGLDADVLERGLVCEPGSVPTFNAAVVSANKIRFFKSAIKCGSKFHVTIGHTTVMATVTFFGDAPKDGQDAMADAMASISLGESKFDKSKEYKYCAELLSEVEAKEASEYAGGINNVYDAPAFARYALLEFEQPITVPTDELYIASRFDTDIHANTCRLAFHGKLLQHMNTEKDPNAFRALRVFKMKSREGSIERVQDARTVIGKGMFKKESDLTSFIGMKVWTSNNECGVIEGGFGKSGKYKVYFSNGIKGEGDGKLVLRFKKYVFERDAPKMQQIGL</sequence>
<dbReference type="PROSITE" id="PS51722">
    <property type="entry name" value="G_TR_2"/>
    <property type="match status" value="1"/>
</dbReference>
<dbReference type="KEGG" id="ota:OT_ostta05g01410"/>
<dbReference type="RefSeq" id="XP_003079239.2">
    <property type="nucleotide sequence ID" value="XM_003079191.2"/>
</dbReference>
<dbReference type="CDD" id="cd04094">
    <property type="entry name" value="eSelB_III"/>
    <property type="match status" value="1"/>
</dbReference>
<dbReference type="InterPro" id="IPR049394">
    <property type="entry name" value="eEFSec_C"/>
</dbReference>
<dbReference type="AlphaFoldDB" id="A0A090M152"/>
<organism evidence="2 3">
    <name type="scientific">Ostreococcus tauri</name>
    <name type="common">Marine green alga</name>
    <dbReference type="NCBI Taxonomy" id="70448"/>
    <lineage>
        <taxon>Eukaryota</taxon>
        <taxon>Viridiplantae</taxon>
        <taxon>Chlorophyta</taxon>
        <taxon>Mamiellophyceae</taxon>
        <taxon>Mamiellales</taxon>
        <taxon>Bathycoccaceae</taxon>
        <taxon>Ostreococcus</taxon>
    </lineage>
</organism>
<keyword evidence="3" id="KW-1185">Reference proteome</keyword>